<evidence type="ECO:0000313" key="4">
    <source>
        <dbReference type="EMBL" id="GBN48228.1"/>
    </source>
</evidence>
<evidence type="ECO:0000313" key="5">
    <source>
        <dbReference type="Proteomes" id="UP000499080"/>
    </source>
</evidence>
<accession>A0A4Y2PD65</accession>
<comment type="caution">
    <text evidence="2">The sequence shown here is derived from an EMBL/GenBank/DDBJ whole genome shotgun (WGS) entry which is preliminary data.</text>
</comment>
<dbReference type="AlphaFoldDB" id="A0A4Y2PD65"/>
<feature type="non-terminal residue" evidence="2">
    <location>
        <position position="41"/>
    </location>
</feature>
<name>A0A4Y2PD65_ARAVE</name>
<reference evidence="2 5" key="1">
    <citation type="journal article" date="2019" name="Sci. Rep.">
        <title>Orb-weaving spider Araneus ventricosus genome elucidates the spidroin gene catalogue.</title>
        <authorList>
            <person name="Kono N."/>
            <person name="Nakamura H."/>
            <person name="Ohtoshi R."/>
            <person name="Moran D.A.P."/>
            <person name="Shinohara A."/>
            <person name="Yoshida Y."/>
            <person name="Fujiwara M."/>
            <person name="Mori M."/>
            <person name="Tomita M."/>
            <person name="Arakawa K."/>
        </authorList>
    </citation>
    <scope>NUCLEOTIDE SEQUENCE [LARGE SCALE GENOMIC DNA]</scope>
</reference>
<gene>
    <name evidence="3" type="ORF">AVEN_119555_1</name>
    <name evidence="4" type="ORF">AVEN_184042_1</name>
    <name evidence="1" type="ORF">AVEN_255013_1</name>
    <name evidence="2" type="ORF">AVEN_58138_1</name>
</gene>
<evidence type="ECO:0000313" key="3">
    <source>
        <dbReference type="EMBL" id="GBN48213.1"/>
    </source>
</evidence>
<protein>
    <submittedName>
        <fullName evidence="2">Uncharacterized protein</fullName>
    </submittedName>
</protein>
<organism evidence="2 5">
    <name type="scientific">Araneus ventricosus</name>
    <name type="common">Orbweaver spider</name>
    <name type="synonym">Epeira ventricosa</name>
    <dbReference type="NCBI Taxonomy" id="182803"/>
    <lineage>
        <taxon>Eukaryota</taxon>
        <taxon>Metazoa</taxon>
        <taxon>Ecdysozoa</taxon>
        <taxon>Arthropoda</taxon>
        <taxon>Chelicerata</taxon>
        <taxon>Arachnida</taxon>
        <taxon>Araneae</taxon>
        <taxon>Araneomorphae</taxon>
        <taxon>Entelegynae</taxon>
        <taxon>Araneoidea</taxon>
        <taxon>Araneidae</taxon>
        <taxon>Araneus</taxon>
    </lineage>
</organism>
<dbReference type="EMBL" id="BGPR01132079">
    <property type="protein sequence ID" value="GBN48228.1"/>
    <property type="molecule type" value="Genomic_DNA"/>
</dbReference>
<evidence type="ECO:0000313" key="1">
    <source>
        <dbReference type="EMBL" id="GBN48180.1"/>
    </source>
</evidence>
<dbReference type="EMBL" id="BGPR01132075">
    <property type="protein sequence ID" value="GBN48213.1"/>
    <property type="molecule type" value="Genomic_DNA"/>
</dbReference>
<evidence type="ECO:0000313" key="2">
    <source>
        <dbReference type="EMBL" id="GBN48197.1"/>
    </source>
</evidence>
<dbReference type="Proteomes" id="UP000499080">
    <property type="component" value="Unassembled WGS sequence"/>
</dbReference>
<dbReference type="EMBL" id="BGPR01132070">
    <property type="protein sequence ID" value="GBN48197.1"/>
    <property type="molecule type" value="Genomic_DNA"/>
</dbReference>
<dbReference type="EMBL" id="BGPR01132065">
    <property type="protein sequence ID" value="GBN48180.1"/>
    <property type="molecule type" value="Genomic_DNA"/>
</dbReference>
<keyword evidence="5" id="KW-1185">Reference proteome</keyword>
<sequence>MSAEARTSKEASQRTESSIQFLRTVADSMGRGNGAPGRIPT</sequence>
<proteinExistence type="predicted"/>